<name>A0ABV8CXD4_9STRE</name>
<sequence length="164" mass="17814">MISYEKVRQSLRSTTIGIIIVSIIEVIIYGFVLGGLVLTQAMLTNDEYRAQLDAQLASQGISSSDVAATITPLDMALLAFFALISLVITIFAIINLSRLKHGRAIIMVPYYLGVAFAGYGIISGLLKFALVTVAIQALILALFIYALLQARKLLEVEATDNDNF</sequence>
<gene>
    <name evidence="2" type="ORF">ACFORF_08365</name>
</gene>
<feature type="transmembrane region" description="Helical" evidence="1">
    <location>
        <begin position="75"/>
        <end position="97"/>
    </location>
</feature>
<evidence type="ECO:0008006" key="4">
    <source>
        <dbReference type="Google" id="ProtNLM"/>
    </source>
</evidence>
<feature type="transmembrane region" description="Helical" evidence="1">
    <location>
        <begin position="128"/>
        <end position="148"/>
    </location>
</feature>
<keyword evidence="3" id="KW-1185">Reference proteome</keyword>
<keyword evidence="1" id="KW-1133">Transmembrane helix</keyword>
<comment type="caution">
    <text evidence="2">The sequence shown here is derived from an EMBL/GenBank/DDBJ whole genome shotgun (WGS) entry which is preliminary data.</text>
</comment>
<dbReference type="EMBL" id="JBHRZV010000050">
    <property type="protein sequence ID" value="MFC3928573.1"/>
    <property type="molecule type" value="Genomic_DNA"/>
</dbReference>
<proteinExistence type="predicted"/>
<evidence type="ECO:0000313" key="3">
    <source>
        <dbReference type="Proteomes" id="UP001595807"/>
    </source>
</evidence>
<reference evidence="3" key="1">
    <citation type="journal article" date="2019" name="Int. J. Syst. Evol. Microbiol.">
        <title>The Global Catalogue of Microorganisms (GCM) 10K type strain sequencing project: providing services to taxonomists for standard genome sequencing and annotation.</title>
        <authorList>
            <consortium name="The Broad Institute Genomics Platform"/>
            <consortium name="The Broad Institute Genome Sequencing Center for Infectious Disease"/>
            <person name="Wu L."/>
            <person name="Ma J."/>
        </authorList>
    </citation>
    <scope>NUCLEOTIDE SEQUENCE [LARGE SCALE GENOMIC DNA]</scope>
    <source>
        <strain evidence="3">CCUG 67170</strain>
    </source>
</reference>
<feature type="transmembrane region" description="Helical" evidence="1">
    <location>
        <begin position="16"/>
        <end position="38"/>
    </location>
</feature>
<dbReference type="RefSeq" id="WP_380427254.1">
    <property type="nucleotide sequence ID" value="NZ_JBHRZV010000050.1"/>
</dbReference>
<organism evidence="2 3">
    <name type="scientific">Streptococcus caprae</name>
    <dbReference type="NCBI Taxonomy" id="1640501"/>
    <lineage>
        <taxon>Bacteria</taxon>
        <taxon>Bacillati</taxon>
        <taxon>Bacillota</taxon>
        <taxon>Bacilli</taxon>
        <taxon>Lactobacillales</taxon>
        <taxon>Streptococcaceae</taxon>
        <taxon>Streptococcus</taxon>
    </lineage>
</organism>
<evidence type="ECO:0000256" key="1">
    <source>
        <dbReference type="SAM" id="Phobius"/>
    </source>
</evidence>
<feature type="transmembrane region" description="Helical" evidence="1">
    <location>
        <begin position="104"/>
        <end position="122"/>
    </location>
</feature>
<protein>
    <recommendedName>
        <fullName evidence="4">DUF2127 domain-containing protein</fullName>
    </recommendedName>
</protein>
<accession>A0ABV8CXD4</accession>
<evidence type="ECO:0000313" key="2">
    <source>
        <dbReference type="EMBL" id="MFC3928573.1"/>
    </source>
</evidence>
<keyword evidence="1" id="KW-0472">Membrane</keyword>
<keyword evidence="1" id="KW-0812">Transmembrane</keyword>
<dbReference type="Proteomes" id="UP001595807">
    <property type="component" value="Unassembled WGS sequence"/>
</dbReference>